<name>A0A1D9Q0T8_SCLS1</name>
<reference evidence="3" key="1">
    <citation type="journal article" date="2017" name="Genome Biol. Evol.">
        <title>The complete genome sequence of the phytopathogenic fungus Sclerotinia sclerotiorum reveals insights into the genome architecture of broad host range pathogens.</title>
        <authorList>
            <person name="Derbyshire M."/>
            <person name="Denton-Giles M."/>
            <person name="Hegedus D."/>
            <person name="Seifbarghy S."/>
            <person name="Rollins J."/>
            <person name="van Kan J."/>
            <person name="Seidl M.F."/>
            <person name="Faino L."/>
            <person name="Mbengue M."/>
            <person name="Navaud O."/>
            <person name="Raffaele S."/>
            <person name="Hammond-Kosack K."/>
            <person name="Heard S."/>
            <person name="Oliver R."/>
        </authorList>
    </citation>
    <scope>NUCLEOTIDE SEQUENCE [LARGE SCALE GENOMIC DNA]</scope>
    <source>
        <strain evidence="3">ATCC 18683 / 1980 / Ss-1</strain>
    </source>
</reference>
<dbReference type="EMBL" id="CP017817">
    <property type="protein sequence ID" value="APA08479.1"/>
    <property type="molecule type" value="Genomic_DNA"/>
</dbReference>
<dbReference type="Gene3D" id="1.10.510.10">
    <property type="entry name" value="Transferase(Phosphotransferase) domain 1"/>
    <property type="match status" value="1"/>
</dbReference>
<dbReference type="Proteomes" id="UP000177798">
    <property type="component" value="Chromosome 4"/>
</dbReference>
<dbReference type="AlphaFoldDB" id="A0A1D9Q0T8"/>
<organism evidence="2 3">
    <name type="scientific">Sclerotinia sclerotiorum (strain ATCC 18683 / 1980 / Ss-1)</name>
    <name type="common">White mold</name>
    <name type="synonym">Whetzelinia sclerotiorum</name>
    <dbReference type="NCBI Taxonomy" id="665079"/>
    <lineage>
        <taxon>Eukaryota</taxon>
        <taxon>Fungi</taxon>
        <taxon>Dikarya</taxon>
        <taxon>Ascomycota</taxon>
        <taxon>Pezizomycotina</taxon>
        <taxon>Leotiomycetes</taxon>
        <taxon>Helotiales</taxon>
        <taxon>Sclerotiniaceae</taxon>
        <taxon>Sclerotinia</taxon>
    </lineage>
</organism>
<dbReference type="VEuPathDB" id="FungiDB:sscle_04g032490"/>
<protein>
    <recommendedName>
        <fullName evidence="1">Protein kinase domain-containing protein</fullName>
    </recommendedName>
</protein>
<dbReference type="GO" id="GO:0005524">
    <property type="term" value="F:ATP binding"/>
    <property type="evidence" value="ECO:0007669"/>
    <property type="project" value="InterPro"/>
</dbReference>
<dbReference type="InterPro" id="IPR000719">
    <property type="entry name" value="Prot_kinase_dom"/>
</dbReference>
<sequence>MIPLEERFAIHSKSCAGADDDPRSISVTNIWDWDQLRMIKIKGFLTNLPAEEEVERSILAQFADYLSPEVRAVQLDPDGLIYGVSLDPEENETSFVPYPPFSIVKSLAGCRTIKHSQLQELDRLAPGVDFSSYEDENQNTRKVAFKYQMSPILFNLQRAWGEIHLLKSLPPHPNLIPFDGVVLEDVESRVIGFTMKYIPGRALSDLKIPFRFEWLQQLTQVVDFLNLNLGVMHQDIEPRHLLIDPDTQKLLLFDFDQASCGMKRLWEGRDDISCVVFTIYELITNDSHYARMFRTDRDREMVQNLPEWTPNRELDVDVSVFRKFLDDWVKKRQSGGIMEQYLNAPNRP</sequence>
<dbReference type="SUPFAM" id="SSF56112">
    <property type="entry name" value="Protein kinase-like (PK-like)"/>
    <property type="match status" value="1"/>
</dbReference>
<proteinExistence type="predicted"/>
<dbReference type="OrthoDB" id="4062651at2759"/>
<evidence type="ECO:0000313" key="2">
    <source>
        <dbReference type="EMBL" id="APA08479.1"/>
    </source>
</evidence>
<evidence type="ECO:0000313" key="3">
    <source>
        <dbReference type="Proteomes" id="UP000177798"/>
    </source>
</evidence>
<dbReference type="KEGG" id="ssl:SS1G_02174"/>
<evidence type="ECO:0000259" key="1">
    <source>
        <dbReference type="PROSITE" id="PS50011"/>
    </source>
</evidence>
<accession>A0A1D9Q0T8</accession>
<gene>
    <name evidence="2" type="ORF">sscle_04g032490</name>
</gene>
<dbReference type="RefSeq" id="XP_001595959.1">
    <property type="nucleotide sequence ID" value="XM_001595909.1"/>
</dbReference>
<dbReference type="GO" id="GO:0004672">
    <property type="term" value="F:protein kinase activity"/>
    <property type="evidence" value="ECO:0007669"/>
    <property type="project" value="InterPro"/>
</dbReference>
<dbReference type="OMA" id="QMAWDEL"/>
<dbReference type="InterPro" id="IPR011009">
    <property type="entry name" value="Kinase-like_dom_sf"/>
</dbReference>
<dbReference type="PROSITE" id="PS50011">
    <property type="entry name" value="PROTEIN_KINASE_DOM"/>
    <property type="match status" value="1"/>
</dbReference>
<feature type="domain" description="Protein kinase" evidence="1">
    <location>
        <begin position="118"/>
        <end position="348"/>
    </location>
</feature>